<dbReference type="AlphaFoldDB" id="N8YJW4"/>
<dbReference type="PATRIC" id="fig|1217651.3.peg.3893"/>
<dbReference type="PANTHER" id="PTHR34821:SF2">
    <property type="entry name" value="INNER MEMBRANE PROTEIN YDCZ"/>
    <property type="match status" value="1"/>
</dbReference>
<organism evidence="2 3">
    <name type="scientific">Acinetobacter bereziniae NIPH 3</name>
    <dbReference type="NCBI Taxonomy" id="1217651"/>
    <lineage>
        <taxon>Bacteria</taxon>
        <taxon>Pseudomonadati</taxon>
        <taxon>Pseudomonadota</taxon>
        <taxon>Gammaproteobacteria</taxon>
        <taxon>Moraxellales</taxon>
        <taxon>Moraxellaceae</taxon>
        <taxon>Acinetobacter</taxon>
    </lineage>
</organism>
<accession>N8YJW4</accession>
<name>N8YJW4_ACIBZ</name>
<keyword evidence="1" id="KW-0472">Membrane</keyword>
<protein>
    <recommendedName>
        <fullName evidence="4">EamA domain-containing protein</fullName>
    </recommendedName>
</protein>
<evidence type="ECO:0000313" key="3">
    <source>
        <dbReference type="Proteomes" id="UP000013270"/>
    </source>
</evidence>
<evidence type="ECO:0008006" key="4">
    <source>
        <dbReference type="Google" id="ProtNLM"/>
    </source>
</evidence>
<dbReference type="RefSeq" id="WP_004825257.1">
    <property type="nucleotide sequence ID" value="NZ_KB849460.1"/>
</dbReference>
<dbReference type="EMBL" id="APPK01000054">
    <property type="protein sequence ID" value="ENV19903.1"/>
    <property type="molecule type" value="Genomic_DNA"/>
</dbReference>
<dbReference type="PANTHER" id="PTHR34821">
    <property type="entry name" value="INNER MEMBRANE PROTEIN YDCZ"/>
    <property type="match status" value="1"/>
</dbReference>
<feature type="transmembrane region" description="Helical" evidence="1">
    <location>
        <begin position="134"/>
        <end position="151"/>
    </location>
</feature>
<dbReference type="Pfam" id="PF04657">
    <property type="entry name" value="DMT_YdcZ"/>
    <property type="match status" value="1"/>
</dbReference>
<reference evidence="2 3" key="1">
    <citation type="submission" date="2013-02" db="EMBL/GenBank/DDBJ databases">
        <title>The Genome Sequence of Acinetobacter bereziniae NIPH 3.</title>
        <authorList>
            <consortium name="The Broad Institute Genome Sequencing Platform"/>
            <consortium name="The Broad Institute Genome Sequencing Center for Infectious Disease"/>
            <person name="Cerqueira G."/>
            <person name="Feldgarden M."/>
            <person name="Courvalin P."/>
            <person name="Perichon B."/>
            <person name="Grillot-Courvalin C."/>
            <person name="Clermont D."/>
            <person name="Rocha E."/>
            <person name="Yoon E.-J."/>
            <person name="Nemec A."/>
            <person name="Walker B."/>
            <person name="Young S.K."/>
            <person name="Zeng Q."/>
            <person name="Gargeya S."/>
            <person name="Fitzgerald M."/>
            <person name="Haas B."/>
            <person name="Abouelleil A."/>
            <person name="Alvarado L."/>
            <person name="Arachchi H.M."/>
            <person name="Berlin A.M."/>
            <person name="Chapman S.B."/>
            <person name="Dewar J."/>
            <person name="Goldberg J."/>
            <person name="Griggs A."/>
            <person name="Gujja S."/>
            <person name="Hansen M."/>
            <person name="Howarth C."/>
            <person name="Imamovic A."/>
            <person name="Larimer J."/>
            <person name="McCowan C."/>
            <person name="Murphy C."/>
            <person name="Neiman D."/>
            <person name="Pearson M."/>
            <person name="Priest M."/>
            <person name="Roberts A."/>
            <person name="Saif S."/>
            <person name="Shea T."/>
            <person name="Sisk P."/>
            <person name="Sykes S."/>
            <person name="Wortman J."/>
            <person name="Nusbaum C."/>
            <person name="Birren B."/>
        </authorList>
    </citation>
    <scope>NUCLEOTIDE SEQUENCE [LARGE SCALE GENOMIC DNA]</scope>
    <source>
        <strain evidence="2 3">NIPH 3</strain>
    </source>
</reference>
<dbReference type="GO" id="GO:0005886">
    <property type="term" value="C:plasma membrane"/>
    <property type="evidence" value="ECO:0007669"/>
    <property type="project" value="TreeGrafter"/>
</dbReference>
<keyword evidence="1" id="KW-1133">Transmembrane helix</keyword>
<evidence type="ECO:0000256" key="1">
    <source>
        <dbReference type="SAM" id="Phobius"/>
    </source>
</evidence>
<dbReference type="Proteomes" id="UP000013270">
    <property type="component" value="Unassembled WGS sequence"/>
</dbReference>
<comment type="caution">
    <text evidence="2">The sequence shown here is derived from an EMBL/GenBank/DDBJ whole genome shotgun (WGS) entry which is preliminary data.</text>
</comment>
<dbReference type="HOGENOM" id="CLU_068878_1_1_6"/>
<feature type="transmembrane region" description="Helical" evidence="1">
    <location>
        <begin position="72"/>
        <end position="94"/>
    </location>
</feature>
<feature type="transmembrane region" description="Helical" evidence="1">
    <location>
        <begin position="100"/>
        <end position="122"/>
    </location>
</feature>
<gene>
    <name evidence="2" type="ORF">F963_03948</name>
</gene>
<keyword evidence="1" id="KW-0812">Transmembrane</keyword>
<proteinExistence type="predicted"/>
<evidence type="ECO:0000313" key="2">
    <source>
        <dbReference type="EMBL" id="ENV19903.1"/>
    </source>
</evidence>
<sequence length="153" mass="16814">MMKLSSQLLFLLPLTMGIGIAMAFQTAINTQLREYLYSPLQAALLSFLVGTLLLVVLVIFQSEQKPTLHNLAVIPWYLWLGGCLGVYAISISIYTAPKLGFLTLSGLIIFGQIATSIIIDQFGFLGTEKVPVNWQRLLGGVVIFIGVLLTLQR</sequence>
<feature type="transmembrane region" description="Helical" evidence="1">
    <location>
        <begin position="39"/>
        <end position="60"/>
    </location>
</feature>
<dbReference type="InterPro" id="IPR006750">
    <property type="entry name" value="YdcZ"/>
</dbReference>